<keyword evidence="2" id="KW-0732">Signal</keyword>
<dbReference type="PATRIC" id="fig|446465.5.peg.2680"/>
<evidence type="ECO:0000313" key="3">
    <source>
        <dbReference type="EMBL" id="ACU86486.1"/>
    </source>
</evidence>
<dbReference type="KEGG" id="bfa:Bfae_27150"/>
<dbReference type="EMBL" id="CP001643">
    <property type="protein sequence ID" value="ACU86486.1"/>
    <property type="molecule type" value="Genomic_DNA"/>
</dbReference>
<name>C7MH38_BRAFD</name>
<sequence length="251" mass="25558">MSRTIIARGAALAAATMLALTACGGTDDAPAEDREAGAVEAADDAPDGAADDGAVDADEDAGGDADADAESGEDAGSGEDGAEEDAADDAEQAAAESDEAGGGEGTVVEVGTEFTDEETGDVITIVSAVRDNPTEYYMAGDNPDGEMIYLEVEVEAGDTYGGVISQRDFVLDDGGTEVNYAASADDELTDAGYEYFDGAPRREGGGTGYIPIYVETTGDTLAGAYVRPELEVLGEDTTVPEFRGEFEIPAA</sequence>
<protein>
    <recommendedName>
        <fullName evidence="5">DUF4352 domain-containing protein</fullName>
    </recommendedName>
</protein>
<evidence type="ECO:0000256" key="1">
    <source>
        <dbReference type="SAM" id="MobiDB-lite"/>
    </source>
</evidence>
<evidence type="ECO:0000256" key="2">
    <source>
        <dbReference type="SAM" id="SignalP"/>
    </source>
</evidence>
<keyword evidence="4" id="KW-1185">Reference proteome</keyword>
<proteinExistence type="predicted"/>
<feature type="compositionally biased region" description="Acidic residues" evidence="1">
    <location>
        <begin position="41"/>
        <end position="101"/>
    </location>
</feature>
<dbReference type="OrthoDB" id="3783199at2"/>
<feature type="chain" id="PRO_5039177416" description="DUF4352 domain-containing protein" evidence="2">
    <location>
        <begin position="25"/>
        <end position="251"/>
    </location>
</feature>
<reference evidence="3 4" key="1">
    <citation type="journal article" date="2009" name="Stand. Genomic Sci.">
        <title>Complete genome sequence of Brachybacterium faecium type strain (Schefferle 6-10).</title>
        <authorList>
            <person name="Lapidus A."/>
            <person name="Pukall R."/>
            <person name="Labuttii K."/>
            <person name="Copeland A."/>
            <person name="Del Rio T.G."/>
            <person name="Nolan M."/>
            <person name="Chen F."/>
            <person name="Lucas S."/>
            <person name="Tice H."/>
            <person name="Cheng J.F."/>
            <person name="Bruce D."/>
            <person name="Goodwin L."/>
            <person name="Pitluck S."/>
            <person name="Rohde M."/>
            <person name="Goker M."/>
            <person name="Pati A."/>
            <person name="Ivanova N."/>
            <person name="Mavrommatis K."/>
            <person name="Chen A."/>
            <person name="Palaniappan K."/>
            <person name="D'haeseleer P."/>
            <person name="Chain P."/>
            <person name="Bristow J."/>
            <person name="Eisen J.A."/>
            <person name="Markowitz V."/>
            <person name="Hugenholtz P."/>
            <person name="Kyrpides N.C."/>
            <person name="Klenk H.P."/>
        </authorList>
    </citation>
    <scope>NUCLEOTIDE SEQUENCE [LARGE SCALE GENOMIC DNA]</scope>
    <source>
        <strain evidence="4">ATCC 43885 / DSM 4810 / JCM 11609 / LMG 19847 / NBRC 14762 / NCIMB 9860 / 6-10</strain>
    </source>
</reference>
<dbReference type="Proteomes" id="UP000001919">
    <property type="component" value="Chromosome"/>
</dbReference>
<accession>C7MH38</accession>
<feature type="signal peptide" evidence="2">
    <location>
        <begin position="1"/>
        <end position="24"/>
    </location>
</feature>
<gene>
    <name evidence="3" type="ordered locus">Bfae_27150</name>
</gene>
<organism evidence="3 4">
    <name type="scientific">Brachybacterium faecium (strain ATCC 43885 / DSM 4810 / JCM 11609 / LMG 19847 / NBRC 14762 / NCIMB 9860 / 6-10)</name>
    <dbReference type="NCBI Taxonomy" id="446465"/>
    <lineage>
        <taxon>Bacteria</taxon>
        <taxon>Bacillati</taxon>
        <taxon>Actinomycetota</taxon>
        <taxon>Actinomycetes</taxon>
        <taxon>Micrococcales</taxon>
        <taxon>Dermabacteraceae</taxon>
        <taxon>Brachybacterium</taxon>
    </lineage>
</organism>
<evidence type="ECO:0008006" key="5">
    <source>
        <dbReference type="Google" id="ProtNLM"/>
    </source>
</evidence>
<dbReference type="PROSITE" id="PS51257">
    <property type="entry name" value="PROKAR_LIPOPROTEIN"/>
    <property type="match status" value="1"/>
</dbReference>
<dbReference type="AlphaFoldDB" id="C7MH38"/>
<feature type="region of interest" description="Disordered" evidence="1">
    <location>
        <begin position="26"/>
        <end position="106"/>
    </location>
</feature>
<evidence type="ECO:0000313" key="4">
    <source>
        <dbReference type="Proteomes" id="UP000001919"/>
    </source>
</evidence>
<dbReference type="HOGENOM" id="CLU_1105455_0_0_11"/>
<dbReference type="eggNOG" id="ENOG50313D6">
    <property type="taxonomic scope" value="Bacteria"/>
</dbReference>
<dbReference type="STRING" id="446465.Bfae_27150"/>